<feature type="chain" id="PRO_5044877031" evidence="2">
    <location>
        <begin position="22"/>
        <end position="377"/>
    </location>
</feature>
<evidence type="ECO:0000256" key="2">
    <source>
        <dbReference type="SAM" id="SignalP"/>
    </source>
</evidence>
<dbReference type="Proteomes" id="UP001627154">
    <property type="component" value="Unassembled WGS sequence"/>
</dbReference>
<feature type="compositionally biased region" description="Low complexity" evidence="1">
    <location>
        <begin position="307"/>
        <end position="319"/>
    </location>
</feature>
<organism evidence="3 4">
    <name type="scientific">Trichogramma kaykai</name>
    <dbReference type="NCBI Taxonomy" id="54128"/>
    <lineage>
        <taxon>Eukaryota</taxon>
        <taxon>Metazoa</taxon>
        <taxon>Ecdysozoa</taxon>
        <taxon>Arthropoda</taxon>
        <taxon>Hexapoda</taxon>
        <taxon>Insecta</taxon>
        <taxon>Pterygota</taxon>
        <taxon>Neoptera</taxon>
        <taxon>Endopterygota</taxon>
        <taxon>Hymenoptera</taxon>
        <taxon>Apocrita</taxon>
        <taxon>Proctotrupomorpha</taxon>
        <taxon>Chalcidoidea</taxon>
        <taxon>Trichogrammatidae</taxon>
        <taxon>Trichogramma</taxon>
    </lineage>
</organism>
<gene>
    <name evidence="3" type="ORF">TKK_002664</name>
</gene>
<dbReference type="AlphaFoldDB" id="A0ABD2XJI1"/>
<reference evidence="3 4" key="1">
    <citation type="journal article" date="2024" name="bioRxiv">
        <title>A reference genome for Trichogramma kaykai: A tiny desert-dwelling parasitoid wasp with competing sex-ratio distorters.</title>
        <authorList>
            <person name="Culotta J."/>
            <person name="Lindsey A.R."/>
        </authorList>
    </citation>
    <scope>NUCLEOTIDE SEQUENCE [LARGE SCALE GENOMIC DNA]</scope>
    <source>
        <strain evidence="3 4">KSX58</strain>
    </source>
</reference>
<accession>A0ABD2XJI1</accession>
<name>A0ABD2XJI1_9HYME</name>
<comment type="caution">
    <text evidence="3">The sequence shown here is derived from an EMBL/GenBank/DDBJ whole genome shotgun (WGS) entry which is preliminary data.</text>
</comment>
<dbReference type="EMBL" id="JBJJXI010000022">
    <property type="protein sequence ID" value="KAL3405029.1"/>
    <property type="molecule type" value="Genomic_DNA"/>
</dbReference>
<evidence type="ECO:0000256" key="1">
    <source>
        <dbReference type="SAM" id="MobiDB-lite"/>
    </source>
</evidence>
<feature type="region of interest" description="Disordered" evidence="1">
    <location>
        <begin position="199"/>
        <end position="336"/>
    </location>
</feature>
<evidence type="ECO:0000313" key="4">
    <source>
        <dbReference type="Proteomes" id="UP001627154"/>
    </source>
</evidence>
<feature type="signal peptide" evidence="2">
    <location>
        <begin position="1"/>
        <end position="21"/>
    </location>
</feature>
<keyword evidence="2" id="KW-0732">Signal</keyword>
<feature type="compositionally biased region" description="Low complexity" evidence="1">
    <location>
        <begin position="199"/>
        <end position="209"/>
    </location>
</feature>
<proteinExistence type="predicted"/>
<keyword evidence="4" id="KW-1185">Reference proteome</keyword>
<feature type="compositionally biased region" description="Low complexity" evidence="1">
    <location>
        <begin position="220"/>
        <end position="231"/>
    </location>
</feature>
<protein>
    <submittedName>
        <fullName evidence="3">Uncharacterized protein</fullName>
    </submittedName>
</protein>
<feature type="compositionally biased region" description="Low complexity" evidence="1">
    <location>
        <begin position="251"/>
        <end position="295"/>
    </location>
</feature>
<sequence length="377" mass="36684">MNFKSCLVSLCLAALLCGASARPGQGVLGVSKSISGNVLIKLSPPVPNKLVGLPLSHRVSLIRGNVLVSGNGPVVSEAALAALNLAESTWQVAEVESTQTLLVVGNLLLNGLGPVGINTLVLTNGALRKVIIPGRAPVLVYGQILILGNGVAKDNIAPLAQGQPWGPGPVVEAPAEGISPNELDALLGQVLEPSDVAQNQAGADGQAQGPRVTLPPGSRPAAPAQEAPGQGPVEGKPVVSNAQAKGVAGDNSKAQANSAAAAKGGNNADVQAKAGSDAKAGAGSASNANADSQAKTGNNGKADSESAAKAQAGDNGAANSKAESQAQAGKNGAADSDATSISLVGVNGSATSDANAKAQAGDNSQVNANAVAVAAAA</sequence>
<evidence type="ECO:0000313" key="3">
    <source>
        <dbReference type="EMBL" id="KAL3405029.1"/>
    </source>
</evidence>